<keyword evidence="3" id="KW-0677">Repeat</keyword>
<comment type="similarity">
    <text evidence="1">Belongs to the WD repeat mio family.</text>
</comment>
<gene>
    <name evidence="7" type="ORF">RHO25_001500</name>
</gene>
<accession>A0ABZ0NBH7</accession>
<dbReference type="InterPro" id="IPR037593">
    <property type="entry name" value="MIOS/Sea4"/>
</dbReference>
<dbReference type="RefSeq" id="XP_023459113.2">
    <property type="nucleotide sequence ID" value="XM_023594110.2"/>
</dbReference>
<sequence>MRRHPRGRKNVCATRDDSSSTIPIASSATSKRTDISRPRFAPLRNVLRDGRGYGAHMEAAVRWSPFASSERPRFLLVDVIDQSVALHEITHWRRSAAGYKQLARYGRLPNFGAFDWSKTDESIVALGLVSGSACLVQLNHDGRESATLATFKLRQQRKCNSIALGPQNWLAVALDRTRSDACLNIFDAKAPQESSSQEPLRRLCPAEVVSSVRFSPTRPDELIVAAQRSFIRLYDLRDSDFGSNSSVQVATRNVHNIAIDPLDDNYFASAGSTGDPSVTVWDKRWIAQSSSGSGAAGAVFDFHPAVDDTSPTTIWSLRYSGQQRGRLAICSSRGELRVVDMAEGRSSILRGSEYLPSNAHGGQPWNHNRYVSHVRSVRRAAQEHAEPSSTPPLIAFDWISADPHAAAQNVLQLRPDRKVDIVRVPRAVAESSITARDDLSLAYDDLAIVEPKLVVDSGATQTANQHERTAEDFGPQAYQGEATQGHSEEAALKCAPDSAQLKDMLSSASVQRERCRRGYLFDCGKNLKIIAGHWQLERMWECVDRFRQQAARNGMVAERQQLDLSYIGVAAICAEKMGHHRNRKLSFTSGKLEDAVADLVAARGLPPFEGQRTDHPEIRQLCLEMCGWKFHQEALEQECRDLADRGLHYQAVVQAVLHERKHIALNLLRSLIRSKTIPNIGLGALLAADRINEEQREMCLWMTADTDDPALKALLAFLKAGDWRDVMKTNYLHLGYRVALGLKYLNDTELRGFIQSETARAIKNGDLEGILLTGLGEQSMDLFQTYITKTNDLQTAVLATALANPQYVDDARFDMWKETYFMQMQSWRAFSERSRFIVQYGHMAQAKDAPHLLDPPAGGITLRCNHCNLSLARYDGRSTTRREAKPEAKALPSIAAGIVCPKCGRHMPRCGLCRTWLGTPDPNRRGGGKDLSQFSNVMSKFLTFCVSCEHGFHADHARSWFEKHDVCPVPDCRCLCTVT</sequence>
<evidence type="ECO:0000259" key="6">
    <source>
        <dbReference type="Pfam" id="PF21719"/>
    </source>
</evidence>
<dbReference type="Proteomes" id="UP001302367">
    <property type="component" value="Chromosome 1"/>
</dbReference>
<keyword evidence="2" id="KW-0853">WD repeat</keyword>
<protein>
    <recommendedName>
        <fullName evidence="9">WD repeat protein mio zinc-ribbon like domain-containing protein</fullName>
    </recommendedName>
</protein>
<evidence type="ECO:0000313" key="7">
    <source>
        <dbReference type="EMBL" id="WPA96892.1"/>
    </source>
</evidence>
<feature type="region of interest" description="Disordered" evidence="4">
    <location>
        <begin position="1"/>
        <end position="21"/>
    </location>
</feature>
<evidence type="ECO:0000313" key="8">
    <source>
        <dbReference type="Proteomes" id="UP001302367"/>
    </source>
</evidence>
<dbReference type="Pfam" id="PF17034">
    <property type="entry name" value="zinc_ribbon_16"/>
    <property type="match status" value="1"/>
</dbReference>
<dbReference type="PANTHER" id="PTHR16453:SF9">
    <property type="entry name" value="GATOR COMPLEX PROTEIN MIOS"/>
    <property type="match status" value="1"/>
</dbReference>
<organism evidence="7 8">
    <name type="scientific">Cercospora beticola</name>
    <name type="common">Sugarbeet leaf spot fungus</name>
    <dbReference type="NCBI Taxonomy" id="122368"/>
    <lineage>
        <taxon>Eukaryota</taxon>
        <taxon>Fungi</taxon>
        <taxon>Dikarya</taxon>
        <taxon>Ascomycota</taxon>
        <taxon>Pezizomycotina</taxon>
        <taxon>Dothideomycetes</taxon>
        <taxon>Dothideomycetidae</taxon>
        <taxon>Mycosphaerellales</taxon>
        <taxon>Mycosphaerellaceae</taxon>
        <taxon>Cercospora</taxon>
    </lineage>
</organism>
<dbReference type="PANTHER" id="PTHR16453">
    <property type="entry name" value="WD40 DOMAIN-CONTAINING PROTEIN MIO FAMILY MEMBER"/>
    <property type="match status" value="1"/>
</dbReference>
<keyword evidence="8" id="KW-1185">Reference proteome</keyword>
<evidence type="ECO:0000256" key="1">
    <source>
        <dbReference type="ARBA" id="ARBA00009713"/>
    </source>
</evidence>
<dbReference type="Pfam" id="PF21719">
    <property type="entry name" value="MIOS_a-sol"/>
    <property type="match status" value="1"/>
</dbReference>
<proteinExistence type="inferred from homology"/>
<dbReference type="GeneID" id="35425264"/>
<name>A0ABZ0NBH7_CERBT</name>
<dbReference type="Gene3D" id="2.130.10.10">
    <property type="entry name" value="YVTN repeat-like/Quinoprotein amine dehydrogenase"/>
    <property type="match status" value="1"/>
</dbReference>
<evidence type="ECO:0000256" key="4">
    <source>
        <dbReference type="SAM" id="MobiDB-lite"/>
    </source>
</evidence>
<dbReference type="InterPro" id="IPR031488">
    <property type="entry name" value="Zn_ribbon_mio"/>
</dbReference>
<dbReference type="InterPro" id="IPR001680">
    <property type="entry name" value="WD40_rpt"/>
</dbReference>
<dbReference type="SUPFAM" id="SSF50978">
    <property type="entry name" value="WD40 repeat-like"/>
    <property type="match status" value="1"/>
</dbReference>
<feature type="domain" description="GATOR2 complex protein MIO zinc-ribbon like" evidence="5">
    <location>
        <begin position="864"/>
        <end position="977"/>
    </location>
</feature>
<dbReference type="InterPro" id="IPR049092">
    <property type="entry name" value="MIOS_a-sol"/>
</dbReference>
<reference evidence="7 8" key="1">
    <citation type="submission" date="2023-09" db="EMBL/GenBank/DDBJ databases">
        <title>Complete-Gapless Cercospora beticola genome.</title>
        <authorList>
            <person name="Wyatt N.A."/>
            <person name="Spanner R.E."/>
            <person name="Bolton M.D."/>
        </authorList>
    </citation>
    <scope>NUCLEOTIDE SEQUENCE [LARGE SCALE GENOMIC DNA]</scope>
    <source>
        <strain evidence="7">Cb09-40</strain>
    </source>
</reference>
<dbReference type="EMBL" id="CP134184">
    <property type="protein sequence ID" value="WPA96892.1"/>
    <property type="molecule type" value="Genomic_DNA"/>
</dbReference>
<feature type="domain" description="MIOS-like alpha-solenoid" evidence="6">
    <location>
        <begin position="512"/>
        <end position="744"/>
    </location>
</feature>
<evidence type="ECO:0000256" key="3">
    <source>
        <dbReference type="ARBA" id="ARBA00022737"/>
    </source>
</evidence>
<evidence type="ECO:0000259" key="5">
    <source>
        <dbReference type="Pfam" id="PF17034"/>
    </source>
</evidence>
<dbReference type="InterPro" id="IPR015943">
    <property type="entry name" value="WD40/YVTN_repeat-like_dom_sf"/>
</dbReference>
<dbReference type="InterPro" id="IPR036322">
    <property type="entry name" value="WD40_repeat_dom_sf"/>
</dbReference>
<dbReference type="SMART" id="SM00320">
    <property type="entry name" value="WD40"/>
    <property type="match status" value="3"/>
</dbReference>
<evidence type="ECO:0000256" key="2">
    <source>
        <dbReference type="ARBA" id="ARBA00022574"/>
    </source>
</evidence>
<dbReference type="CDD" id="cd16691">
    <property type="entry name" value="mRING-H2-C3H3C2_Mio"/>
    <property type="match status" value="1"/>
</dbReference>
<evidence type="ECO:0008006" key="9">
    <source>
        <dbReference type="Google" id="ProtNLM"/>
    </source>
</evidence>